<feature type="domain" description="PRELI/MSF1" evidence="1">
    <location>
        <begin position="1"/>
        <end position="172"/>
    </location>
</feature>
<dbReference type="Pfam" id="PF04707">
    <property type="entry name" value="PRELI"/>
    <property type="match status" value="1"/>
</dbReference>
<name>A0A4P9YP54_ROZAC</name>
<dbReference type="InterPro" id="IPR006797">
    <property type="entry name" value="PRELI/MSF1_dom"/>
</dbReference>
<reference evidence="3" key="1">
    <citation type="journal article" date="2018" name="Nat. Microbiol.">
        <title>Leveraging single-cell genomics to expand the fungal tree of life.</title>
        <authorList>
            <person name="Ahrendt S.R."/>
            <person name="Quandt C.A."/>
            <person name="Ciobanu D."/>
            <person name="Clum A."/>
            <person name="Salamov A."/>
            <person name="Andreopoulos B."/>
            <person name="Cheng J.F."/>
            <person name="Woyke T."/>
            <person name="Pelin A."/>
            <person name="Henrissat B."/>
            <person name="Reynolds N.K."/>
            <person name="Benny G.L."/>
            <person name="Smith M.E."/>
            <person name="James T.Y."/>
            <person name="Grigoriev I.V."/>
        </authorList>
    </citation>
    <scope>NUCLEOTIDE SEQUENCE [LARGE SCALE GENOMIC DNA]</scope>
    <source>
        <strain evidence="3">CSF55</strain>
    </source>
</reference>
<dbReference type="PROSITE" id="PS50904">
    <property type="entry name" value="PRELI_MSF1"/>
    <property type="match status" value="1"/>
</dbReference>
<dbReference type="EMBL" id="ML004961">
    <property type="protein sequence ID" value="RKP21374.1"/>
    <property type="molecule type" value="Genomic_DNA"/>
</dbReference>
<protein>
    <submittedName>
        <fullName evidence="2">Ylr168c-like protein</fullName>
    </submittedName>
</protein>
<dbReference type="AlphaFoldDB" id="A0A4P9YP54"/>
<evidence type="ECO:0000313" key="3">
    <source>
        <dbReference type="Proteomes" id="UP000281549"/>
    </source>
</evidence>
<organism evidence="2 3">
    <name type="scientific">Rozella allomycis (strain CSF55)</name>
    <dbReference type="NCBI Taxonomy" id="988480"/>
    <lineage>
        <taxon>Eukaryota</taxon>
        <taxon>Fungi</taxon>
        <taxon>Fungi incertae sedis</taxon>
        <taxon>Cryptomycota</taxon>
        <taxon>Cryptomycota incertae sedis</taxon>
        <taxon>Rozella</taxon>
    </lineage>
</organism>
<accession>A0A4P9YP54</accession>
<gene>
    <name evidence="2" type="ORF">ROZALSC1DRAFT_11509</name>
</gene>
<evidence type="ECO:0000259" key="1">
    <source>
        <dbReference type="PROSITE" id="PS50904"/>
    </source>
</evidence>
<evidence type="ECO:0000313" key="2">
    <source>
        <dbReference type="EMBL" id="RKP21374.1"/>
    </source>
</evidence>
<dbReference type="PANTHER" id="PTHR11158">
    <property type="entry name" value="MSF1/PX19 RELATED"/>
    <property type="match status" value="1"/>
</dbReference>
<dbReference type="GO" id="GO:0005758">
    <property type="term" value="C:mitochondrial intermembrane space"/>
    <property type="evidence" value="ECO:0007669"/>
    <property type="project" value="InterPro"/>
</dbReference>
<proteinExistence type="predicted"/>
<dbReference type="InterPro" id="IPR037365">
    <property type="entry name" value="Slowmo/Ups"/>
</dbReference>
<dbReference type="Proteomes" id="UP000281549">
    <property type="component" value="Unassembled WGS sequence"/>
</dbReference>
<sequence length="172" mass="20153">MKFVSDEYAFNAPWEIVTAATWRKYPSKITPHVVQSDYLDRYTDPKDHIFMSERILTCQSSVPFFLRAFVPSEFAYVREVSKVDPLNKLHVVTSTNLSMSNILAFEEKCTYIPHPSDRNKTKMIQEYRFQFTGLSILGTKLEEFIVNRFRMNAFKVKTNNIYDRGGLPLSRF</sequence>